<organism evidence="8 9">
    <name type="scientific">Petromyzon marinus</name>
    <name type="common">Sea lamprey</name>
    <dbReference type="NCBI Taxonomy" id="7757"/>
    <lineage>
        <taxon>Eukaryota</taxon>
        <taxon>Metazoa</taxon>
        <taxon>Chordata</taxon>
        <taxon>Craniata</taxon>
        <taxon>Vertebrata</taxon>
        <taxon>Cyclostomata</taxon>
        <taxon>Hyperoartia</taxon>
        <taxon>Petromyzontiformes</taxon>
        <taxon>Petromyzontidae</taxon>
        <taxon>Petromyzon</taxon>
    </lineage>
</organism>
<protein>
    <recommendedName>
        <fullName evidence="5">MMS19 nucleotide excision repair protein</fullName>
    </recommendedName>
</protein>
<feature type="domain" description="MMS19 C-terminal" evidence="6">
    <location>
        <begin position="542"/>
        <end position="964"/>
    </location>
</feature>
<evidence type="ECO:0000313" key="8">
    <source>
        <dbReference type="Proteomes" id="UP001318040"/>
    </source>
</evidence>
<dbReference type="Gene3D" id="1.25.10.10">
    <property type="entry name" value="Leucine-rich Repeat Variant"/>
    <property type="match status" value="3"/>
</dbReference>
<reference evidence="9" key="1">
    <citation type="submission" date="2025-08" db="UniProtKB">
        <authorList>
            <consortium name="RefSeq"/>
        </authorList>
    </citation>
    <scope>IDENTIFICATION</scope>
    <source>
        <tissue evidence="9">Sperm</tissue>
    </source>
</reference>
<evidence type="ECO:0000256" key="3">
    <source>
        <dbReference type="ARBA" id="ARBA00022737"/>
    </source>
</evidence>
<comment type="subunit">
    <text evidence="5">Component of the CIA complex.</text>
</comment>
<dbReference type="GO" id="GO:0097361">
    <property type="term" value="C:cytosolic [4Fe-4S] assembly targeting complex"/>
    <property type="evidence" value="ECO:0007669"/>
    <property type="project" value="UniProtKB-UniRule"/>
</dbReference>
<dbReference type="InterPro" id="IPR029240">
    <property type="entry name" value="MMS19_N"/>
</dbReference>
<dbReference type="GO" id="GO:0016226">
    <property type="term" value="P:iron-sulfur cluster assembly"/>
    <property type="evidence" value="ECO:0007669"/>
    <property type="project" value="UniProtKB-UniRule"/>
</dbReference>
<dbReference type="PANTHER" id="PTHR12891:SF0">
    <property type="entry name" value="MMS19 NUCLEOTIDE EXCISION REPAIR PROTEIN HOMOLOG"/>
    <property type="match status" value="1"/>
</dbReference>
<dbReference type="GO" id="GO:0051604">
    <property type="term" value="P:protein maturation"/>
    <property type="evidence" value="ECO:0007669"/>
    <property type="project" value="UniProtKB-UniRule"/>
</dbReference>
<dbReference type="SUPFAM" id="SSF48371">
    <property type="entry name" value="ARM repeat"/>
    <property type="match status" value="1"/>
</dbReference>
<evidence type="ECO:0000256" key="1">
    <source>
        <dbReference type="ARBA" id="ARBA00004123"/>
    </source>
</evidence>
<dbReference type="GeneID" id="116942948"/>
<dbReference type="GO" id="GO:0005634">
    <property type="term" value="C:nucleus"/>
    <property type="evidence" value="ECO:0007669"/>
    <property type="project" value="UniProtKB-SubCell"/>
</dbReference>
<dbReference type="PANTHER" id="PTHR12891">
    <property type="entry name" value="DNA REPAIR/TRANSCRIPTION PROTEIN MET18/MMS19"/>
    <property type="match status" value="1"/>
</dbReference>
<dbReference type="GO" id="GO:0071817">
    <property type="term" value="C:MMXD complex"/>
    <property type="evidence" value="ECO:0007669"/>
    <property type="project" value="TreeGrafter"/>
</dbReference>
<evidence type="ECO:0000256" key="2">
    <source>
        <dbReference type="ARBA" id="ARBA00009340"/>
    </source>
</evidence>
<comment type="subcellular location">
    <subcellularLocation>
        <location evidence="5">Cytoplasm</location>
        <location evidence="5">Cytoskeleton</location>
        <location evidence="5">Spindle</location>
    </subcellularLocation>
    <subcellularLocation>
        <location evidence="1 5">Nucleus</location>
    </subcellularLocation>
</comment>
<dbReference type="GO" id="GO:0006281">
    <property type="term" value="P:DNA repair"/>
    <property type="evidence" value="ECO:0007669"/>
    <property type="project" value="UniProtKB-UniRule"/>
</dbReference>
<comment type="function">
    <text evidence="5">Key component of the cytosolic iron-sulfur protein assembly (CIA) complex, a multiprotein complex that mediates the incorporation of iron-sulfur cluster into apoproteins specifically involved in DNA metabolism and genomic integrity. In the CIA complex, MMS19 acts as an adapter between early-acting CIA components and a subset of cellular target iron-sulfur proteins.</text>
</comment>
<keyword evidence="5" id="KW-0227">DNA damage</keyword>
<dbReference type="CTD" id="64210"/>
<evidence type="ECO:0000259" key="7">
    <source>
        <dbReference type="Pfam" id="PF14500"/>
    </source>
</evidence>
<comment type="similarity">
    <text evidence="2 5">Belongs to the MET18/MMS19 family.</text>
</comment>
<sequence>MAVPPGQQWSEHDVSGLLSLAVDGRDASAARQIAADVAEGKCSLLDLVDNMGVYLTHTETEIRALATRLLSDVLQHNLRKLQPKELEVLALFYIDKLKDHYTVLPSVLQGFVALSSTPNLPVGLEVQVLKAIFQDVHVQSLVYSDRRSVYNIIANFMETKEPELKGLGTDFTYGFVQATDGEKDPRNLLISFRIAHGIVAHGYQLGSFVEELFEVTSCYFPIDFTPPTTDPHGITAEQLVLGLRAVLSSTPKFAEFCLPLLLEKLDSDINSAKVDALETLISCCEVYTSVELAPSLPSLWASIRREVFQVGGSGKVEGAALRALRAVLVSLSRSVVPADGDDPLTPFLCQVHKDCRPPLLGADMALVWPSAKLLQACCGASYRACSVTVSAILPLLLQQYEEHEQLAKRHTVLGILRGFLSKCLDVASTEEVDGPIAPFVERLCALLYGAVTDAGVQLRCAGLATLAVLARLPACLAQADINCVVGHITRLLVEDSDEQVNGAAMQATSALAPLYTDAFLGLAVPRLLEILHSDDERSQKALQCMEHLCCHPCLTSALVPHLLSFLGSTGTEEAALAACATLLSVAEARSGVEDCRRLLYTTAVPHLLRLTVCATLPSRRAAEFLRSKEVVASIAKVLSILSSRAAESSWADGIISQIVSLFLDGDLSLLQDDGPAAVSFQPLHAESPTLQTQLTVLLSACLSFLPRTVAVPSQDRLLRALVHLCCCSPHEPTYSAAASCLAALLNKHPTGQELDSLLDDVLDRVHRGLLPSEPAAERRRALVSLLWLTKALVIRYHPKAPVLVNQLVQLLSDPELGAAAADGFALLTSDTDGELSPAAHADVRALFRQRVYTEHGRVLLLQLASALPDHKAHCLRALSHLLGSLPKQVVLSEMPTLCPVLLDSLSSADATVQRSALSLLREALGDAPLTLSVHVDTLVTRLLLLGGSAAMRVRMGALQCLCALVQLPAHVVLPHKQAVIHALGAALDDHKRLVRKEAVAARTAWYMLGC</sequence>
<accession>A0AAJ7T4Z4</accession>
<feature type="domain" description="MMS19 N-terminal" evidence="7">
    <location>
        <begin position="48"/>
        <end position="309"/>
    </location>
</feature>
<evidence type="ECO:0000259" key="6">
    <source>
        <dbReference type="Pfam" id="PF12460"/>
    </source>
</evidence>
<gene>
    <name evidence="9" type="primary">MMS19</name>
</gene>
<keyword evidence="4 5" id="KW-0539">Nucleus</keyword>
<dbReference type="AlphaFoldDB" id="A0AAJ7T4Z4"/>
<dbReference type="Pfam" id="PF12460">
    <property type="entry name" value="MMS19_C"/>
    <property type="match status" value="1"/>
</dbReference>
<dbReference type="Proteomes" id="UP001318040">
    <property type="component" value="Chromosome 16"/>
</dbReference>
<dbReference type="InterPro" id="IPR016024">
    <property type="entry name" value="ARM-type_fold"/>
</dbReference>
<keyword evidence="5" id="KW-0963">Cytoplasm</keyword>
<dbReference type="Pfam" id="PF14500">
    <property type="entry name" value="MMS19_N"/>
    <property type="match status" value="1"/>
</dbReference>
<evidence type="ECO:0000256" key="5">
    <source>
        <dbReference type="RuleBase" id="RU367072"/>
    </source>
</evidence>
<evidence type="ECO:0000256" key="4">
    <source>
        <dbReference type="ARBA" id="ARBA00023242"/>
    </source>
</evidence>
<keyword evidence="5" id="KW-0206">Cytoskeleton</keyword>
<keyword evidence="8" id="KW-1185">Reference proteome</keyword>
<dbReference type="InterPro" id="IPR011989">
    <property type="entry name" value="ARM-like"/>
</dbReference>
<keyword evidence="5" id="KW-0234">DNA repair</keyword>
<dbReference type="InterPro" id="IPR024687">
    <property type="entry name" value="MMS19_C"/>
</dbReference>
<dbReference type="KEGG" id="pmrn:116942948"/>
<evidence type="ECO:0000313" key="9">
    <source>
        <dbReference type="RefSeq" id="XP_032811330.1"/>
    </source>
</evidence>
<dbReference type="InterPro" id="IPR039920">
    <property type="entry name" value="MMS19"/>
</dbReference>
<name>A0AAJ7T4Z4_PETMA</name>
<proteinExistence type="inferred from homology"/>
<keyword evidence="3" id="KW-0677">Repeat</keyword>
<dbReference type="RefSeq" id="XP_032811330.1">
    <property type="nucleotide sequence ID" value="XM_032955439.1"/>
</dbReference>